<evidence type="ECO:0000256" key="3">
    <source>
        <dbReference type="ARBA" id="ARBA00022571"/>
    </source>
</evidence>
<proteinExistence type="predicted"/>
<comment type="caution">
    <text evidence="7">The sequence shown here is derived from an EMBL/GenBank/DDBJ whole genome shotgun (WGS) entry which is preliminary data.</text>
</comment>
<dbReference type="GO" id="GO:0004056">
    <property type="term" value="F:argininosuccinate lyase activity"/>
    <property type="evidence" value="ECO:0007669"/>
    <property type="project" value="UniProtKB-EC"/>
</dbReference>
<keyword evidence="3" id="KW-0055">Arginine biosynthesis</keyword>
<reference evidence="7 8" key="1">
    <citation type="submission" date="2018-03" db="EMBL/GenBank/DDBJ databases">
        <title>Brevisbacillus phylogenomics.</title>
        <authorList>
            <person name="Dunlap C."/>
        </authorList>
    </citation>
    <scope>NUCLEOTIDE SEQUENCE [LARGE SCALE GENOMIC DNA]</scope>
    <source>
        <strain evidence="7 8">NRRL NRS-1210</strain>
    </source>
</reference>
<dbReference type="PANTHER" id="PTHR43814">
    <property type="entry name" value="ARGININOSUCCINATE LYASE"/>
    <property type="match status" value="1"/>
</dbReference>
<evidence type="ECO:0000259" key="6">
    <source>
        <dbReference type="Pfam" id="PF00206"/>
    </source>
</evidence>
<evidence type="ECO:0000256" key="1">
    <source>
        <dbReference type="ARBA" id="ARBA00004941"/>
    </source>
</evidence>
<sequence length="508" mass="57243">MSVKLTGRIASTPSRLLHDEVLEPQFKYERDHLLPGYIQIEFAMLLEYVRMGLITRRDALHIAKALQAATHDTVAPDPGRNMSDISFALERHIEGLLPGPVPCWHMDRSRNDVQACAQVMFGRAQWLETTGELGQLIQSMHTLAVQYRSVPMPGYTHYQSAQMITPGFYLSSINGEFLQAMNRWIQIYDEMNQCPLGAGAMAGVELPWNRQRLSKLLGFRQPRTNALSAVASREWVLRIAGELSTFSVLVSRFVTDLIQWGSSEMNFLQLPDELSGISSAMPQKKNYPILERIRGKSAHLPAFYMDMLLGQRNTAFTNLVETSKEAGTHLLTLFQQTKTLLRLLKAVIDHLQFNEERLLSICRRDFFGGFTLANLLTLEHEIPYRTAQVIAGRYIVRALEHGVSPEPGDPRLLNEACAEAGFQVPDTAALLAASFDVQGGLYAKKSTGSTNPEEVQQMLTAQRELAEELQLEWQDRQGQLQAIEERRERVMKRFLSGKQGKDVSVDAV</sequence>
<dbReference type="RefSeq" id="WP_106840913.1">
    <property type="nucleotide sequence ID" value="NZ_JBCNIW010000017.1"/>
</dbReference>
<name>A0A2P7UT40_9BACL</name>
<keyword evidence="8" id="KW-1185">Reference proteome</keyword>
<dbReference type="UniPathway" id="UPA00068">
    <property type="reaction ID" value="UER00114"/>
</dbReference>
<accession>A0A2P7UT40</accession>
<dbReference type="AlphaFoldDB" id="A0A2P7UT40"/>
<dbReference type="InterPro" id="IPR008948">
    <property type="entry name" value="L-Aspartase-like"/>
</dbReference>
<dbReference type="SUPFAM" id="SSF48557">
    <property type="entry name" value="L-aspartase-like"/>
    <property type="match status" value="1"/>
</dbReference>
<keyword evidence="4" id="KW-0028">Amino-acid biosynthesis</keyword>
<dbReference type="PANTHER" id="PTHR43814:SF1">
    <property type="entry name" value="ARGININOSUCCINATE LYASE"/>
    <property type="match status" value="1"/>
</dbReference>
<evidence type="ECO:0000256" key="4">
    <source>
        <dbReference type="ARBA" id="ARBA00022605"/>
    </source>
</evidence>
<gene>
    <name evidence="7" type="ORF">C7R93_22480</name>
</gene>
<dbReference type="GO" id="GO:0042450">
    <property type="term" value="P:L-arginine biosynthetic process via ornithine"/>
    <property type="evidence" value="ECO:0007669"/>
    <property type="project" value="InterPro"/>
</dbReference>
<dbReference type="PRINTS" id="PR00145">
    <property type="entry name" value="ARGSUCLYASE"/>
</dbReference>
<dbReference type="PRINTS" id="PR00149">
    <property type="entry name" value="FUMRATELYASE"/>
</dbReference>
<evidence type="ECO:0000313" key="7">
    <source>
        <dbReference type="EMBL" id="PSJ90147.1"/>
    </source>
</evidence>
<dbReference type="Pfam" id="PF00206">
    <property type="entry name" value="Lyase_1"/>
    <property type="match status" value="1"/>
</dbReference>
<keyword evidence="5 7" id="KW-0456">Lyase</keyword>
<comment type="pathway">
    <text evidence="1">Amino-acid biosynthesis; L-arginine biosynthesis; L-arginine from L-ornithine and carbamoyl phosphate: step 3/3.</text>
</comment>
<dbReference type="InterPro" id="IPR024083">
    <property type="entry name" value="Fumarase/histidase_N"/>
</dbReference>
<dbReference type="Proteomes" id="UP000240419">
    <property type="component" value="Unassembled WGS sequence"/>
</dbReference>
<evidence type="ECO:0000256" key="2">
    <source>
        <dbReference type="ARBA" id="ARBA00012338"/>
    </source>
</evidence>
<dbReference type="Gene3D" id="1.10.40.30">
    <property type="entry name" value="Fumarase/aspartase (C-terminal domain)"/>
    <property type="match status" value="1"/>
</dbReference>
<protein>
    <recommendedName>
        <fullName evidence="2">argininosuccinate lyase</fullName>
        <ecNumber evidence="2">4.3.2.1</ecNumber>
    </recommendedName>
</protein>
<dbReference type="EC" id="4.3.2.1" evidence="2"/>
<dbReference type="InterPro" id="IPR022761">
    <property type="entry name" value="Fumarate_lyase_N"/>
</dbReference>
<evidence type="ECO:0000313" key="8">
    <source>
        <dbReference type="Proteomes" id="UP000240419"/>
    </source>
</evidence>
<dbReference type="OrthoDB" id="9768878at2"/>
<feature type="domain" description="Fumarate lyase N-terminal" evidence="6">
    <location>
        <begin position="105"/>
        <end position="298"/>
    </location>
</feature>
<dbReference type="InterPro" id="IPR009049">
    <property type="entry name" value="Argininosuccinate_lyase"/>
</dbReference>
<dbReference type="InterPro" id="IPR000362">
    <property type="entry name" value="Fumarate_lyase_fam"/>
</dbReference>
<dbReference type="Gene3D" id="1.10.275.10">
    <property type="entry name" value="Fumarase/aspartase (N-terminal domain)"/>
    <property type="match status" value="1"/>
</dbReference>
<dbReference type="GO" id="GO:0005829">
    <property type="term" value="C:cytosol"/>
    <property type="evidence" value="ECO:0007669"/>
    <property type="project" value="TreeGrafter"/>
</dbReference>
<organism evidence="7 8">
    <name type="scientific">Brevibacillus fortis</name>
    <dbReference type="NCBI Taxonomy" id="2126352"/>
    <lineage>
        <taxon>Bacteria</taxon>
        <taxon>Bacillati</taxon>
        <taxon>Bacillota</taxon>
        <taxon>Bacilli</taxon>
        <taxon>Bacillales</taxon>
        <taxon>Paenibacillaceae</taxon>
        <taxon>Brevibacillus</taxon>
    </lineage>
</organism>
<dbReference type="Gene3D" id="1.20.200.10">
    <property type="entry name" value="Fumarase/aspartase (Central domain)"/>
    <property type="match status" value="1"/>
</dbReference>
<dbReference type="EMBL" id="PXZM01000038">
    <property type="protein sequence ID" value="PSJ90147.1"/>
    <property type="molecule type" value="Genomic_DNA"/>
</dbReference>
<evidence type="ECO:0000256" key="5">
    <source>
        <dbReference type="ARBA" id="ARBA00023239"/>
    </source>
</evidence>